<dbReference type="PRINTS" id="PR00747">
    <property type="entry name" value="GLYHDRLASE47"/>
</dbReference>
<accession>A0ABR0BY01</accession>
<dbReference type="PANTHER" id="PTHR11742:SF101">
    <property type="entry name" value="MANNOSYL-OLIGOSACCHARIDE ALPHA-1,2-MANNOSIDASE 1B"/>
    <property type="match status" value="1"/>
</dbReference>
<dbReference type="Proteomes" id="UP001287286">
    <property type="component" value="Unassembled WGS sequence"/>
</dbReference>
<evidence type="ECO:0000256" key="3">
    <source>
        <dbReference type="ARBA" id="ARBA00007658"/>
    </source>
</evidence>
<keyword evidence="8 11" id="KW-0326">Glycosidase</keyword>
<evidence type="ECO:0000256" key="4">
    <source>
        <dbReference type="ARBA" id="ARBA00022729"/>
    </source>
</evidence>
<evidence type="ECO:0000256" key="8">
    <source>
        <dbReference type="ARBA" id="ARBA00023295"/>
    </source>
</evidence>
<comment type="cofactor">
    <cofactor evidence="1">
        <name>Ca(2+)</name>
        <dbReference type="ChEBI" id="CHEBI:29108"/>
    </cofactor>
</comment>
<comment type="similarity">
    <text evidence="3 11">Belongs to the glycosyl hydrolase 47 family.</text>
</comment>
<evidence type="ECO:0000256" key="5">
    <source>
        <dbReference type="ARBA" id="ARBA00022801"/>
    </source>
</evidence>
<sequence>MRLTSSSLVLLELAASALAVPLTVDVEVGKGVTAPKPNHARANEVKQAFEQSWNGYVKHAFPHDTLHPVSNSYEDDRAAWGVTVVDALSTAIIMEKEHFVAKMLDHISKIDFTTTAKENDAISLFETNIRYLAGLLSGMPCSSTPPSLFPPLQLLSELEDGDAQLGRDTVTYTHARARALIGYDLLKGPFSGLVKDAAKVQNLLDQAKSLADSLSIAFNTTSGVPQPTVYLNPTRRHGNSSSNNIAEVGTLILEWTRLSDLSGDGKYAQLAEKAESYLLRPTGSPEAFPGMVGGDVSIADGKFINSDGGWSGGTDSFYEYLIKMYQYDPAKYGEYKDRWVLAADSTMKYLASHPTSRKDLTFLSQYSGQKTIPVSTHLASFAGGNFILGGVLLGSDKYKQFGLDLTTSYFNNYQQAPAGIGPEVFQWVDAALPANDTNNAPPPDAQKDFYAKSGFYTTAGSYILRPETSESLYYAYRLTGDRKYQDMAWQAFSAIKKVCKTGDAYAQLNDVMQTNGGGYIDQMQSFWLAETLKYLYLIFAKESDVQLQFQGGTSKYVFNTEAHPFRVKG</sequence>
<dbReference type="Pfam" id="PF01532">
    <property type="entry name" value="Glyco_hydro_47"/>
    <property type="match status" value="1"/>
</dbReference>
<keyword evidence="7" id="KW-0325">Glycoprotein</keyword>
<evidence type="ECO:0000256" key="12">
    <source>
        <dbReference type="SAM" id="SignalP"/>
    </source>
</evidence>
<comment type="caution">
    <text evidence="13">The sequence shown here is derived from an EMBL/GenBank/DDBJ whole genome shotgun (WGS) entry which is preliminary data.</text>
</comment>
<evidence type="ECO:0000256" key="11">
    <source>
        <dbReference type="RuleBase" id="RU361193"/>
    </source>
</evidence>
<dbReference type="EC" id="3.2.1.-" evidence="11"/>
<reference evidence="13 14" key="1">
    <citation type="journal article" date="2024" name="Microbiol. Resour. Announc.">
        <title>Genome annotations for the ascomycete fungi Trichoderma harzianum, Trichoderma aggressivum, and Purpureocillium lilacinum.</title>
        <authorList>
            <person name="Beijen E.P.W."/>
            <person name="Ohm R.A."/>
        </authorList>
    </citation>
    <scope>NUCLEOTIDE SEQUENCE [LARGE SCALE GENOMIC DNA]</scope>
    <source>
        <strain evidence="13 14">CBS 150709</strain>
    </source>
</reference>
<feature type="chain" id="PRO_5045201257" description="alpha-1,2-Mannosidase" evidence="12">
    <location>
        <begin position="20"/>
        <end position="569"/>
    </location>
</feature>
<proteinExistence type="inferred from homology"/>
<keyword evidence="14" id="KW-1185">Reference proteome</keyword>
<dbReference type="PANTHER" id="PTHR11742">
    <property type="entry name" value="MANNOSYL-OLIGOSACCHARIDE ALPHA-1,2-MANNOSIDASE-RELATED"/>
    <property type="match status" value="1"/>
</dbReference>
<keyword evidence="4 12" id="KW-0732">Signal</keyword>
<comment type="catalytic activity">
    <reaction evidence="10">
        <text>N(4)-(alpha-D-Man-(1-&gt;2)-alpha-D-Man-(1-&gt;2)-alpha-D-Man-(1-&gt;3)-[alpha-D-Man-(1-&gt;2)-alpha-D-Man-(1-&gt;3)-[alpha-D-Man-(1-&gt;2)-alpha-D-Man-(1-&gt;6)]-alpha-D-Man-(1-&gt;6)]-beta-D-Man-(1-&gt;4)-beta-D-GlcNAc-(1-&gt;4)-beta-D-GlcNAc)-L-asparaginyl-[protein] (N-glucan mannose isomer 9A1,2,3B1,2,3) + 4 H2O = N(4)-(alpha-D-Man-(1-&gt;3)-[alpha-D-Man-(1-&gt;3)-[alpha-D-Man-(1-&gt;6)]-alpha-D-Man-(1-&gt;6)]-beta-D-Man-(1-&gt;4)-beta-D-GlcNAc-(1-&gt;4)-beta-D-GlcNAc)-L-asparaginyl-[protein] (N-glucan mannose isomer 5A1,2) + 4 beta-D-mannose</text>
        <dbReference type="Rhea" id="RHEA:56008"/>
        <dbReference type="Rhea" id="RHEA-COMP:14356"/>
        <dbReference type="Rhea" id="RHEA-COMP:14367"/>
        <dbReference type="ChEBI" id="CHEBI:15377"/>
        <dbReference type="ChEBI" id="CHEBI:28563"/>
        <dbReference type="ChEBI" id="CHEBI:59087"/>
        <dbReference type="ChEBI" id="CHEBI:139493"/>
        <dbReference type="EC" id="3.2.1.113"/>
    </reaction>
</comment>
<dbReference type="Gene3D" id="1.50.10.10">
    <property type="match status" value="2"/>
</dbReference>
<evidence type="ECO:0000313" key="14">
    <source>
        <dbReference type="Proteomes" id="UP001287286"/>
    </source>
</evidence>
<organism evidence="13 14">
    <name type="scientific">Purpureocillium lilacinum</name>
    <name type="common">Paecilomyces lilacinus</name>
    <dbReference type="NCBI Taxonomy" id="33203"/>
    <lineage>
        <taxon>Eukaryota</taxon>
        <taxon>Fungi</taxon>
        <taxon>Dikarya</taxon>
        <taxon>Ascomycota</taxon>
        <taxon>Pezizomycotina</taxon>
        <taxon>Sordariomycetes</taxon>
        <taxon>Hypocreomycetidae</taxon>
        <taxon>Hypocreales</taxon>
        <taxon>Ophiocordycipitaceae</taxon>
        <taxon>Purpureocillium</taxon>
    </lineage>
</organism>
<evidence type="ECO:0000256" key="6">
    <source>
        <dbReference type="ARBA" id="ARBA00023157"/>
    </source>
</evidence>
<dbReference type="InterPro" id="IPR036026">
    <property type="entry name" value="Seven-hairpin_glycosidases"/>
</dbReference>
<evidence type="ECO:0000256" key="1">
    <source>
        <dbReference type="ARBA" id="ARBA00001913"/>
    </source>
</evidence>
<comment type="pathway">
    <text evidence="2">Protein modification; protein glycosylation.</text>
</comment>
<dbReference type="InterPro" id="IPR050749">
    <property type="entry name" value="Glycosyl_Hydrolase_47"/>
</dbReference>
<dbReference type="SUPFAM" id="SSF48225">
    <property type="entry name" value="Seven-hairpin glycosidases"/>
    <property type="match status" value="1"/>
</dbReference>
<keyword evidence="5 11" id="KW-0378">Hydrolase</keyword>
<evidence type="ECO:0000256" key="2">
    <source>
        <dbReference type="ARBA" id="ARBA00004922"/>
    </source>
</evidence>
<evidence type="ECO:0000256" key="9">
    <source>
        <dbReference type="ARBA" id="ARBA00047669"/>
    </source>
</evidence>
<dbReference type="InterPro" id="IPR012341">
    <property type="entry name" value="6hp_glycosidase-like_sf"/>
</dbReference>
<evidence type="ECO:0000313" key="13">
    <source>
        <dbReference type="EMBL" id="KAK4088850.1"/>
    </source>
</evidence>
<comment type="catalytic activity">
    <reaction evidence="9">
        <text>N(4)-(alpha-D-Man-(1-&gt;2)-alpha-D-Man-(1-&gt;2)-alpha-D-Man-(1-&gt;3)-[alpha-D-Man-(1-&gt;3)-[alpha-D-Man-(1-&gt;2)-alpha-D-Man-(1-&gt;6)]-alpha-D-Man-(1-&gt;6)]-beta-D-Man-(1-&gt;4)-beta-D-GlcNAc-(1-&gt;4)-beta-D-GlcNAc)-L-asparaginyl-[protein] (N-glucan mannose isomer 8A1,2,3B1,3) + 3 H2O = N(4)-(alpha-D-Man-(1-&gt;3)-[alpha-D-Man-(1-&gt;3)-[alpha-D-Man-(1-&gt;6)]-alpha-D-Man-(1-&gt;6)]-beta-D-Man-(1-&gt;4)-beta-D-GlcNAc-(1-&gt;4)-beta-D-GlcNAc)-L-asparaginyl-[protein] (N-glucan mannose isomer 5A1,2) + 3 beta-D-mannose</text>
        <dbReference type="Rhea" id="RHEA:56028"/>
        <dbReference type="Rhea" id="RHEA-COMP:14358"/>
        <dbReference type="Rhea" id="RHEA-COMP:14367"/>
        <dbReference type="ChEBI" id="CHEBI:15377"/>
        <dbReference type="ChEBI" id="CHEBI:28563"/>
        <dbReference type="ChEBI" id="CHEBI:59087"/>
        <dbReference type="ChEBI" id="CHEBI:60628"/>
        <dbReference type="EC" id="3.2.1.113"/>
    </reaction>
</comment>
<feature type="signal peptide" evidence="12">
    <location>
        <begin position="1"/>
        <end position="19"/>
    </location>
</feature>
<name>A0ABR0BY01_PURLI</name>
<evidence type="ECO:0000256" key="7">
    <source>
        <dbReference type="ARBA" id="ARBA00023180"/>
    </source>
</evidence>
<protein>
    <recommendedName>
        <fullName evidence="11">alpha-1,2-Mannosidase</fullName>
        <ecNumber evidence="11">3.2.1.-</ecNumber>
    </recommendedName>
</protein>
<dbReference type="EMBL" id="JAWRVI010000022">
    <property type="protein sequence ID" value="KAK4088850.1"/>
    <property type="molecule type" value="Genomic_DNA"/>
</dbReference>
<dbReference type="InterPro" id="IPR001382">
    <property type="entry name" value="Glyco_hydro_47"/>
</dbReference>
<evidence type="ECO:0000256" key="10">
    <source>
        <dbReference type="ARBA" id="ARBA00048605"/>
    </source>
</evidence>
<gene>
    <name evidence="13" type="ORF">Purlil1_6703</name>
</gene>
<keyword evidence="6" id="KW-1015">Disulfide bond</keyword>